<gene>
    <name evidence="1" type="ORF">ABZZ21_30965</name>
</gene>
<sequence>MDYAAMYRQAMADGATDYAQTIVVSASQAAQAGALSPEELSALVAEVKTHEGV</sequence>
<evidence type="ECO:0000313" key="1">
    <source>
        <dbReference type="EMBL" id="MET9848886.1"/>
    </source>
</evidence>
<proteinExistence type="predicted"/>
<reference evidence="1 2" key="1">
    <citation type="submission" date="2024-06" db="EMBL/GenBank/DDBJ databases">
        <title>The Natural Products Discovery Center: Release of the First 8490 Sequenced Strains for Exploring Actinobacteria Biosynthetic Diversity.</title>
        <authorList>
            <person name="Kalkreuter E."/>
            <person name="Kautsar S.A."/>
            <person name="Yang D."/>
            <person name="Bader C.D."/>
            <person name="Teijaro C.N."/>
            <person name="Fluegel L."/>
            <person name="Davis C.M."/>
            <person name="Simpson J.R."/>
            <person name="Lauterbach L."/>
            <person name="Steele A.D."/>
            <person name="Gui C."/>
            <person name="Meng S."/>
            <person name="Li G."/>
            <person name="Viehrig K."/>
            <person name="Ye F."/>
            <person name="Su P."/>
            <person name="Kiefer A.F."/>
            <person name="Nichols A."/>
            <person name="Cepeda A.J."/>
            <person name="Yan W."/>
            <person name="Fan B."/>
            <person name="Jiang Y."/>
            <person name="Adhikari A."/>
            <person name="Zheng C.-J."/>
            <person name="Schuster L."/>
            <person name="Cowan T.M."/>
            <person name="Smanski M.J."/>
            <person name="Chevrette M.G."/>
            <person name="De Carvalho L.P.S."/>
            <person name="Shen B."/>
        </authorList>
    </citation>
    <scope>NUCLEOTIDE SEQUENCE [LARGE SCALE GENOMIC DNA]</scope>
    <source>
        <strain evidence="1 2">NPDC006434</strain>
    </source>
</reference>
<dbReference type="RefSeq" id="WP_355401055.1">
    <property type="nucleotide sequence ID" value="NZ_JBEXPZ010000045.1"/>
</dbReference>
<name>A0ABV2V4Z2_9ACTN</name>
<dbReference type="EMBL" id="JBEXPZ010000045">
    <property type="protein sequence ID" value="MET9848886.1"/>
    <property type="molecule type" value="Genomic_DNA"/>
</dbReference>
<comment type="caution">
    <text evidence="1">The sequence shown here is derived from an EMBL/GenBank/DDBJ whole genome shotgun (WGS) entry which is preliminary data.</text>
</comment>
<dbReference type="Proteomes" id="UP001550210">
    <property type="component" value="Unassembled WGS sequence"/>
</dbReference>
<organism evidence="1 2">
    <name type="scientific">Streptomyces ossamyceticus</name>
    <dbReference type="NCBI Taxonomy" id="249581"/>
    <lineage>
        <taxon>Bacteria</taxon>
        <taxon>Bacillati</taxon>
        <taxon>Actinomycetota</taxon>
        <taxon>Actinomycetes</taxon>
        <taxon>Kitasatosporales</taxon>
        <taxon>Streptomycetaceae</taxon>
        <taxon>Streptomyces</taxon>
    </lineage>
</organism>
<evidence type="ECO:0000313" key="2">
    <source>
        <dbReference type="Proteomes" id="UP001550210"/>
    </source>
</evidence>
<protein>
    <submittedName>
        <fullName evidence="1">Uncharacterized protein</fullName>
    </submittedName>
</protein>
<keyword evidence="2" id="KW-1185">Reference proteome</keyword>
<accession>A0ABV2V4Z2</accession>